<sequence length="107" mass="12114">MGSWDGLTDNEIEAQWPHARDGLGRNEWFFHSFDGERYDEMFARVRAVLSDLSNDIHAPTVVVCHGVTSRIMRGIHSGLSKNEMLNLEVPQNAAFRLLPAGMMERLS</sequence>
<reference evidence="1" key="1">
    <citation type="submission" date="2023-07" db="EMBL/GenBank/DDBJ databases">
        <title>Sorghum-associated microbial communities from plants grown in Nebraska, USA.</title>
        <authorList>
            <person name="Schachtman D."/>
        </authorList>
    </citation>
    <scope>NUCLEOTIDE SEQUENCE</scope>
    <source>
        <strain evidence="1">1457</strain>
    </source>
</reference>
<dbReference type="Gene3D" id="3.40.50.1240">
    <property type="entry name" value="Phosphoglycerate mutase-like"/>
    <property type="match status" value="1"/>
</dbReference>
<dbReference type="EMBL" id="JAVDSW010000013">
    <property type="protein sequence ID" value="MDR6705568.1"/>
    <property type="molecule type" value="Genomic_DNA"/>
</dbReference>
<evidence type="ECO:0000313" key="1">
    <source>
        <dbReference type="EMBL" id="MDR6705568.1"/>
    </source>
</evidence>
<organism evidence="1 2">
    <name type="scientific">Agrobacterium tumefaciens</name>
    <dbReference type="NCBI Taxonomy" id="358"/>
    <lineage>
        <taxon>Bacteria</taxon>
        <taxon>Pseudomonadati</taxon>
        <taxon>Pseudomonadota</taxon>
        <taxon>Alphaproteobacteria</taxon>
        <taxon>Hyphomicrobiales</taxon>
        <taxon>Rhizobiaceae</taxon>
        <taxon>Rhizobium/Agrobacterium group</taxon>
        <taxon>Agrobacterium</taxon>
        <taxon>Agrobacterium tumefaciens complex</taxon>
    </lineage>
</organism>
<proteinExistence type="predicted"/>
<name>A0AAW8M2D9_AGRTU</name>
<protein>
    <submittedName>
        <fullName evidence="1">Broad specificity phosphatase PhoE</fullName>
    </submittedName>
</protein>
<dbReference type="Pfam" id="PF00300">
    <property type="entry name" value="His_Phos_1"/>
    <property type="match status" value="1"/>
</dbReference>
<dbReference type="PIRSF" id="PIRSF000709">
    <property type="entry name" value="6PFK_2-Ptase"/>
    <property type="match status" value="1"/>
</dbReference>
<dbReference type="SUPFAM" id="SSF53254">
    <property type="entry name" value="Phosphoglycerate mutase-like"/>
    <property type="match status" value="1"/>
</dbReference>
<gene>
    <name evidence="1" type="ORF">J2W61_005443</name>
</gene>
<dbReference type="InterPro" id="IPR029033">
    <property type="entry name" value="His_PPase_superfam"/>
</dbReference>
<dbReference type="InterPro" id="IPR013078">
    <property type="entry name" value="His_Pase_superF_clade-1"/>
</dbReference>
<comment type="caution">
    <text evidence="1">The sequence shown here is derived from an EMBL/GenBank/DDBJ whole genome shotgun (WGS) entry which is preliminary data.</text>
</comment>
<dbReference type="AlphaFoldDB" id="A0AAW8M2D9"/>
<accession>A0AAW8M2D9</accession>
<evidence type="ECO:0000313" key="2">
    <source>
        <dbReference type="Proteomes" id="UP001265315"/>
    </source>
</evidence>
<dbReference type="Proteomes" id="UP001265315">
    <property type="component" value="Unassembled WGS sequence"/>
</dbReference>